<name>A0ABQ4G3Z7_9ACTN</name>
<keyword evidence="4 9" id="KW-0812">Transmembrane</keyword>
<dbReference type="NCBIfam" id="NF001854">
    <property type="entry name" value="PRK00575.1"/>
    <property type="match status" value="1"/>
</dbReference>
<keyword evidence="5 9" id="KW-0653">Protein transport</keyword>
<accession>A0ABQ4G3Z7</accession>
<comment type="similarity">
    <text evidence="9">Belongs to the TatA/E family.</text>
</comment>
<protein>
    <recommendedName>
        <fullName evidence="9">Sec-independent protein translocase protein TatA</fullName>
    </recommendedName>
</protein>
<evidence type="ECO:0000256" key="4">
    <source>
        <dbReference type="ARBA" id="ARBA00022692"/>
    </source>
</evidence>
<evidence type="ECO:0000256" key="9">
    <source>
        <dbReference type="HAMAP-Rule" id="MF_00236"/>
    </source>
</evidence>
<keyword evidence="2 9" id="KW-0813">Transport</keyword>
<keyword evidence="7 9" id="KW-0811">Translocation</keyword>
<keyword evidence="8 9" id="KW-0472">Membrane</keyword>
<evidence type="ECO:0000313" key="11">
    <source>
        <dbReference type="EMBL" id="GIH41801.1"/>
    </source>
</evidence>
<evidence type="ECO:0000256" key="7">
    <source>
        <dbReference type="ARBA" id="ARBA00023010"/>
    </source>
</evidence>
<keyword evidence="12" id="KW-1185">Reference proteome</keyword>
<keyword evidence="6 9" id="KW-1133">Transmembrane helix</keyword>
<comment type="function">
    <text evidence="9">Part of the twin-arginine translocation (Tat) system that transports large folded proteins containing a characteristic twin-arginine motif in their signal peptide across membranes. TatA could form the protein-conducting channel of the Tat system.</text>
</comment>
<dbReference type="Proteomes" id="UP000603904">
    <property type="component" value="Unassembled WGS sequence"/>
</dbReference>
<evidence type="ECO:0000256" key="10">
    <source>
        <dbReference type="SAM" id="MobiDB-lite"/>
    </source>
</evidence>
<dbReference type="EMBL" id="BOOC01000025">
    <property type="protein sequence ID" value="GIH41801.1"/>
    <property type="molecule type" value="Genomic_DNA"/>
</dbReference>
<evidence type="ECO:0000256" key="8">
    <source>
        <dbReference type="ARBA" id="ARBA00023136"/>
    </source>
</evidence>
<dbReference type="InterPro" id="IPR003369">
    <property type="entry name" value="TatA/B/E"/>
</dbReference>
<evidence type="ECO:0000313" key="12">
    <source>
        <dbReference type="Proteomes" id="UP000603904"/>
    </source>
</evidence>
<dbReference type="InterPro" id="IPR006312">
    <property type="entry name" value="TatA/E"/>
</dbReference>
<organism evidence="11 12">
    <name type="scientific">Microbispora corallina</name>
    <dbReference type="NCBI Taxonomy" id="83302"/>
    <lineage>
        <taxon>Bacteria</taxon>
        <taxon>Bacillati</taxon>
        <taxon>Actinomycetota</taxon>
        <taxon>Actinomycetes</taxon>
        <taxon>Streptosporangiales</taxon>
        <taxon>Streptosporangiaceae</taxon>
        <taxon>Microbispora</taxon>
    </lineage>
</organism>
<keyword evidence="3 9" id="KW-1003">Cell membrane</keyword>
<evidence type="ECO:0000256" key="1">
    <source>
        <dbReference type="ARBA" id="ARBA00004162"/>
    </source>
</evidence>
<gene>
    <name evidence="9" type="primary">tatA</name>
    <name evidence="11" type="ORF">Mco01_48010</name>
</gene>
<comment type="subcellular location">
    <subcellularLocation>
        <location evidence="1 9">Cell membrane</location>
        <topology evidence="1 9">Single-pass membrane protein</topology>
    </subcellularLocation>
</comment>
<dbReference type="Gene3D" id="1.20.5.3310">
    <property type="match status" value="1"/>
</dbReference>
<evidence type="ECO:0000256" key="2">
    <source>
        <dbReference type="ARBA" id="ARBA00022448"/>
    </source>
</evidence>
<proteinExistence type="inferred from homology"/>
<dbReference type="NCBIfam" id="TIGR01411">
    <property type="entry name" value="tatAE"/>
    <property type="match status" value="1"/>
</dbReference>
<sequence length="110" mass="12015">MSQLGVPELLIIGVVLILLFGAKRLPDTAKSLGQSLRLFKKETSKLREEDDAATVVKAEAAPPQQIAPATPSIEDRLRVLEEENRRLRAASEPTVNGVPLSQTQNDQRSS</sequence>
<dbReference type="HAMAP" id="MF_00236">
    <property type="entry name" value="TatA_E"/>
    <property type="match status" value="1"/>
</dbReference>
<dbReference type="RefSeq" id="WP_204059107.1">
    <property type="nucleotide sequence ID" value="NZ_BAAAGP010000007.1"/>
</dbReference>
<dbReference type="PANTHER" id="PTHR42982:SF8">
    <property type="entry name" value="SEC-INDEPENDENT PROTEIN TRANSLOCASE PROTEIN TATA"/>
    <property type="match status" value="1"/>
</dbReference>
<evidence type="ECO:0000256" key="3">
    <source>
        <dbReference type="ARBA" id="ARBA00022475"/>
    </source>
</evidence>
<evidence type="ECO:0000256" key="6">
    <source>
        <dbReference type="ARBA" id="ARBA00022989"/>
    </source>
</evidence>
<evidence type="ECO:0000256" key="5">
    <source>
        <dbReference type="ARBA" id="ARBA00022927"/>
    </source>
</evidence>
<comment type="caution">
    <text evidence="11">The sequence shown here is derived from an EMBL/GenBank/DDBJ whole genome shotgun (WGS) entry which is preliminary data.</text>
</comment>
<comment type="subunit">
    <text evidence="9">The Tat system comprises two distinct complexes: a TatABC complex, containing multiple copies of TatA, TatB and TatC subunits, and a separate TatA complex, containing only TatA subunits. Substrates initially bind to the TatABC complex, which probably triggers association of the separate TatA complex to form the active translocon.</text>
</comment>
<reference evidence="11 12" key="1">
    <citation type="submission" date="2021-01" db="EMBL/GenBank/DDBJ databases">
        <title>Whole genome shotgun sequence of Microbispora corallina NBRC 16416.</title>
        <authorList>
            <person name="Komaki H."/>
            <person name="Tamura T."/>
        </authorList>
    </citation>
    <scope>NUCLEOTIDE SEQUENCE [LARGE SCALE GENOMIC DNA]</scope>
    <source>
        <strain evidence="11 12">NBRC 16416</strain>
    </source>
</reference>
<feature type="region of interest" description="Disordered" evidence="10">
    <location>
        <begin position="84"/>
        <end position="110"/>
    </location>
</feature>
<dbReference type="PANTHER" id="PTHR42982">
    <property type="entry name" value="SEC-INDEPENDENT PROTEIN TRANSLOCASE PROTEIN TATA"/>
    <property type="match status" value="1"/>
</dbReference>
<feature type="compositionally biased region" description="Polar residues" evidence="10">
    <location>
        <begin position="99"/>
        <end position="110"/>
    </location>
</feature>
<dbReference type="Pfam" id="PF02416">
    <property type="entry name" value="TatA_B_E"/>
    <property type="match status" value="1"/>
</dbReference>